<gene>
    <name evidence="1" type="ORF">GCM10023147_38690</name>
</gene>
<evidence type="ECO:0000313" key="1">
    <source>
        <dbReference type="EMBL" id="GAA4400244.1"/>
    </source>
</evidence>
<dbReference type="EMBL" id="BAABFR010000078">
    <property type="protein sequence ID" value="GAA4400244.1"/>
    <property type="molecule type" value="Genomic_DNA"/>
</dbReference>
<keyword evidence="2" id="KW-1185">Reference proteome</keyword>
<comment type="caution">
    <text evidence="1">The sequence shown here is derived from an EMBL/GenBank/DDBJ whole genome shotgun (WGS) entry which is preliminary data.</text>
</comment>
<evidence type="ECO:0000313" key="2">
    <source>
        <dbReference type="Proteomes" id="UP001500635"/>
    </source>
</evidence>
<sequence>MLGMTGIAFLTLEVDDVDSARTFYDNAFGLGLGLGDRLRLRASSGPTTGFRGFVLSLVVAEPAVVDSFVEPALAAGATVLKAARKSFWGYGSVLRAPDGTIWKVASSAKKNTGAPVRTIDDLVLLIGAGDVAVTKAFYTEKGLTVTRSFGRKYVEFAGDPGGVKLALYGRKAAAKDAGVAPEGTGSHRLVVGGDAGTFADPDGFEWEQA</sequence>
<dbReference type="Gene3D" id="3.10.180.10">
    <property type="entry name" value="2,3-Dihydroxybiphenyl 1,2-Dioxygenase, domain 1"/>
    <property type="match status" value="2"/>
</dbReference>
<dbReference type="PANTHER" id="PTHR36503">
    <property type="entry name" value="BLR2520 PROTEIN"/>
    <property type="match status" value="1"/>
</dbReference>
<proteinExistence type="predicted"/>
<organism evidence="1 2">
    <name type="scientific">Tsukamurella soli</name>
    <dbReference type="NCBI Taxonomy" id="644556"/>
    <lineage>
        <taxon>Bacteria</taxon>
        <taxon>Bacillati</taxon>
        <taxon>Actinomycetota</taxon>
        <taxon>Actinomycetes</taxon>
        <taxon>Mycobacteriales</taxon>
        <taxon>Tsukamurellaceae</taxon>
        <taxon>Tsukamurella</taxon>
    </lineage>
</organism>
<dbReference type="SUPFAM" id="SSF54593">
    <property type="entry name" value="Glyoxalase/Bleomycin resistance protein/Dihydroxybiphenyl dioxygenase"/>
    <property type="match status" value="2"/>
</dbReference>
<dbReference type="Proteomes" id="UP001500635">
    <property type="component" value="Unassembled WGS sequence"/>
</dbReference>
<reference evidence="2" key="1">
    <citation type="journal article" date="2019" name="Int. J. Syst. Evol. Microbiol.">
        <title>The Global Catalogue of Microorganisms (GCM) 10K type strain sequencing project: providing services to taxonomists for standard genome sequencing and annotation.</title>
        <authorList>
            <consortium name="The Broad Institute Genomics Platform"/>
            <consortium name="The Broad Institute Genome Sequencing Center for Infectious Disease"/>
            <person name="Wu L."/>
            <person name="Ma J."/>
        </authorList>
    </citation>
    <scope>NUCLEOTIDE SEQUENCE [LARGE SCALE GENOMIC DNA]</scope>
    <source>
        <strain evidence="2">JCM 17688</strain>
    </source>
</reference>
<dbReference type="PANTHER" id="PTHR36503:SF1">
    <property type="entry name" value="BLR2520 PROTEIN"/>
    <property type="match status" value="1"/>
</dbReference>
<name>A0ABP8K480_9ACTN</name>
<accession>A0ABP8K480</accession>
<protein>
    <submittedName>
        <fullName evidence="1">Glyoxalase</fullName>
    </submittedName>
</protein>
<dbReference type="InterPro" id="IPR029068">
    <property type="entry name" value="Glyas_Bleomycin-R_OHBP_Dase"/>
</dbReference>